<keyword evidence="2" id="KW-0472">Membrane</keyword>
<feature type="transmembrane region" description="Helical" evidence="2">
    <location>
        <begin position="49"/>
        <end position="69"/>
    </location>
</feature>
<dbReference type="Proteomes" id="UP000009282">
    <property type="component" value="Chromosome"/>
</dbReference>
<evidence type="ECO:0000313" key="4">
    <source>
        <dbReference type="Proteomes" id="UP000009282"/>
    </source>
</evidence>
<dbReference type="AlphaFoldDB" id="G4QG13"/>
<dbReference type="HOGENOM" id="CLU_1364312_0_0_6"/>
<feature type="transmembrane region" description="Helical" evidence="2">
    <location>
        <begin position="12"/>
        <end position="37"/>
    </location>
</feature>
<evidence type="ECO:0000256" key="2">
    <source>
        <dbReference type="SAM" id="Phobius"/>
    </source>
</evidence>
<gene>
    <name evidence="3" type="ordered locus">GNIT_0966</name>
</gene>
<evidence type="ECO:0000313" key="3">
    <source>
        <dbReference type="EMBL" id="AEP29104.1"/>
    </source>
</evidence>
<dbReference type="OrthoDB" id="9882724at2"/>
<keyword evidence="4" id="KW-1185">Reference proteome</keyword>
<keyword evidence="2" id="KW-1133">Transmembrane helix</keyword>
<dbReference type="eggNOG" id="ENOG5034BCN">
    <property type="taxonomic scope" value="Bacteria"/>
</dbReference>
<dbReference type="EMBL" id="CP003060">
    <property type="protein sequence ID" value="AEP29104.1"/>
    <property type="molecule type" value="Genomic_DNA"/>
</dbReference>
<keyword evidence="1" id="KW-0175">Coiled coil</keyword>
<protein>
    <submittedName>
        <fullName evidence="3">Uncharacterized protein</fullName>
    </submittedName>
</protein>
<proteinExistence type="predicted"/>
<organism evidence="3 4">
    <name type="scientific">Glaciecola nitratireducens (strain JCM 12485 / KCTC 12276 / FR1064)</name>
    <dbReference type="NCBI Taxonomy" id="1085623"/>
    <lineage>
        <taxon>Bacteria</taxon>
        <taxon>Pseudomonadati</taxon>
        <taxon>Pseudomonadota</taxon>
        <taxon>Gammaproteobacteria</taxon>
        <taxon>Alteromonadales</taxon>
        <taxon>Alteromonadaceae</taxon>
        <taxon>Brumicola</taxon>
    </lineage>
</organism>
<feature type="coiled-coil region" evidence="1">
    <location>
        <begin position="117"/>
        <end position="162"/>
    </location>
</feature>
<feature type="transmembrane region" description="Helical" evidence="2">
    <location>
        <begin position="189"/>
        <end position="208"/>
    </location>
</feature>
<sequence length="209" mass="23920">MIRLLKWISRAWPVLGILPLFLVHYLFLVLPCIDSIFGVNIICIANNEINKVFALILQVLGGFLVLHSIDSNIGLFRNKNLKSLTLAWFKSFPFIKRKPLVIRPITAECRSEVHPIKIKLGRKADTLEEKIEALEEKLNWLKEDFQDDIKHLKKQIQNMYEESSKKYGALSNKTFDISTKLEKVSVGGIKFQVFGVSLLIYGSIVSYIA</sequence>
<dbReference type="RefSeq" id="WP_014107979.1">
    <property type="nucleotide sequence ID" value="NC_016041.1"/>
</dbReference>
<dbReference type="KEGG" id="gni:GNIT_0966"/>
<keyword evidence="2" id="KW-0812">Transmembrane</keyword>
<reference evidence="3 4" key="1">
    <citation type="journal article" date="2011" name="J. Bacteriol.">
        <title>Complete genome sequence of seawater bacterium Glaciecola nitratireducens FR1064T.</title>
        <authorList>
            <person name="Bian F."/>
            <person name="Qin Q.L."/>
            <person name="Xie B.B."/>
            <person name="Shu Y.L."/>
            <person name="Zhang X.Y."/>
            <person name="Yu Y."/>
            <person name="Chen B."/>
            <person name="Chen X.L."/>
            <person name="Zhou B.C."/>
            <person name="Zhang Y.Z."/>
        </authorList>
    </citation>
    <scope>NUCLEOTIDE SEQUENCE [LARGE SCALE GENOMIC DNA]</scope>
    <source>
        <strain evidence="4">JCM 12485 / KCTC 12276 / FR1064</strain>
    </source>
</reference>
<evidence type="ECO:0000256" key="1">
    <source>
        <dbReference type="SAM" id="Coils"/>
    </source>
</evidence>
<name>G4QG13_GLANF</name>
<accession>G4QG13</accession>